<keyword evidence="1" id="KW-0732">Signal</keyword>
<organism evidence="2 3">
    <name type="scientific">Phaeobacter inhibens</name>
    <dbReference type="NCBI Taxonomy" id="221822"/>
    <lineage>
        <taxon>Bacteria</taxon>
        <taxon>Pseudomonadati</taxon>
        <taxon>Pseudomonadota</taxon>
        <taxon>Alphaproteobacteria</taxon>
        <taxon>Rhodobacterales</taxon>
        <taxon>Roseobacteraceae</taxon>
        <taxon>Phaeobacter</taxon>
    </lineage>
</organism>
<dbReference type="AlphaFoldDB" id="A0A2I7KBH4"/>
<accession>A0A2I7KBH4</accession>
<feature type="signal peptide" evidence="1">
    <location>
        <begin position="1"/>
        <end position="22"/>
    </location>
</feature>
<gene>
    <name evidence="2" type="ORF">PhaeoP88_02578</name>
</gene>
<proteinExistence type="predicted"/>
<protein>
    <recommendedName>
        <fullName evidence="4">Secreted protein</fullName>
    </recommendedName>
</protein>
<reference evidence="2 3" key="2">
    <citation type="journal article" date="2017" name="Genome Biol. Evol.">
        <title>Trajectories and Drivers of Genome Evolution in Surface-Associated Marine Phaeobacter.</title>
        <authorList>
            <person name="Freese H.M."/>
            <person name="Sikorski J."/>
            <person name="Bunk B."/>
            <person name="Scheuner C."/>
            <person name="Meier-Kolthoff J.P."/>
            <person name="Sproer C."/>
            <person name="Gram L."/>
            <person name="Overmann J."/>
        </authorList>
    </citation>
    <scope>NUCLEOTIDE SEQUENCE [LARGE SCALE GENOMIC DNA]</scope>
    <source>
        <strain evidence="2 3">P88</strain>
    </source>
</reference>
<sequence length="224" mass="24549" precursor="true">MKTIIQFMAACYMILAASAAQADPQSAVFLVIENGGVVTDREAAKVTTDFVLGEIVKLRRRRATRDTQIHIVLTANPTEVTWSGTAQQLFEQGQTVMDMIEFKDTCSDLSLAWGQVKLTTRITMPDDYQLVAIGPMIHAGFPCDQGDTTISLPQDVPNNLMLGEMASAASVVRLLNVHADQDEVYLDYLRDVGLVERARNGEVDFDLMDAARTRAAHGNIMGGQ</sequence>
<evidence type="ECO:0000313" key="3">
    <source>
        <dbReference type="Proteomes" id="UP000236447"/>
    </source>
</evidence>
<dbReference type="RefSeq" id="WP_158526340.1">
    <property type="nucleotide sequence ID" value="NZ_CP010725.1"/>
</dbReference>
<feature type="chain" id="PRO_5014316468" description="Secreted protein" evidence="1">
    <location>
        <begin position="23"/>
        <end position="224"/>
    </location>
</feature>
<dbReference type="Proteomes" id="UP000236447">
    <property type="component" value="Chromosome"/>
</dbReference>
<reference evidence="2 3" key="1">
    <citation type="journal article" date="2017" name="Front. Microbiol.">
        <title>Phaeobacter piscinae sp. nov., a species of the Roseobacter group and potential aquaculture probiont.</title>
        <authorList>
            <person name="Sonnenschein E.C."/>
            <person name="Phippen C.B.W."/>
            <person name="Nielsen K.F."/>
            <person name="Mateiu R.V."/>
            <person name="Melchiorsen J."/>
            <person name="Gram L."/>
            <person name="Overmann J."/>
            <person name="Freese H.M."/>
        </authorList>
    </citation>
    <scope>NUCLEOTIDE SEQUENCE [LARGE SCALE GENOMIC DNA]</scope>
    <source>
        <strain evidence="2 3">P88</strain>
    </source>
</reference>
<evidence type="ECO:0008006" key="4">
    <source>
        <dbReference type="Google" id="ProtNLM"/>
    </source>
</evidence>
<evidence type="ECO:0000313" key="2">
    <source>
        <dbReference type="EMBL" id="AUQ99933.1"/>
    </source>
</evidence>
<evidence type="ECO:0000256" key="1">
    <source>
        <dbReference type="SAM" id="SignalP"/>
    </source>
</evidence>
<dbReference type="EMBL" id="CP010725">
    <property type="protein sequence ID" value="AUQ99933.1"/>
    <property type="molecule type" value="Genomic_DNA"/>
</dbReference>
<name>A0A2I7KBH4_9RHOB</name>